<dbReference type="KEGG" id="ppso:QPJ95_02660"/>
<accession>A0A9Y2L0D8</accession>
<dbReference type="Gene3D" id="3.40.50.300">
    <property type="entry name" value="P-loop containing nucleotide triphosphate hydrolases"/>
    <property type="match status" value="1"/>
</dbReference>
<proteinExistence type="predicted"/>
<reference evidence="2 3" key="1">
    <citation type="submission" date="2023-06" db="EMBL/GenBank/DDBJ databases">
        <title>Parasedimentitalea psychrophila sp. nov., a psychrophilic bacterium isolated from deep-sea sediment.</title>
        <authorList>
            <person name="Li A."/>
        </authorList>
    </citation>
    <scope>NUCLEOTIDE SEQUENCE [LARGE SCALE GENOMIC DNA]</scope>
    <source>
        <strain evidence="2 3">QS115</strain>
    </source>
</reference>
<gene>
    <name evidence="2" type="ORF">QPJ95_02660</name>
</gene>
<keyword evidence="3" id="KW-1185">Reference proteome</keyword>
<evidence type="ECO:0000256" key="1">
    <source>
        <dbReference type="SAM" id="MobiDB-lite"/>
    </source>
</evidence>
<dbReference type="InterPro" id="IPR027417">
    <property type="entry name" value="P-loop_NTPase"/>
</dbReference>
<dbReference type="SUPFAM" id="SSF52540">
    <property type="entry name" value="P-loop containing nucleoside triphosphate hydrolases"/>
    <property type="match status" value="1"/>
</dbReference>
<dbReference type="AlphaFoldDB" id="A0A9Y2L0D8"/>
<feature type="region of interest" description="Disordered" evidence="1">
    <location>
        <begin position="283"/>
        <end position="305"/>
    </location>
</feature>
<name>A0A9Y2L0D8_9RHOB</name>
<sequence length="408" mass="44457">MTHPDPIQSPLFGQLQQALSQQGLPQEYFDWGQQLLQRLDKPVQVMVIGYPGSGKSTVIDMMLGQSVICRHAAAIPAHITAPIIEVCYGPEARIEIEAPDGRTSWHPGTLAQTALPPDTVRLRQELPGTRLQTHSFVEISLSGSAEQNHNILQRAARHADVILWCSEGFTPAEQSLWATVPDAKKDHSFLVLTMADRQIMRGTLTSLLAGLDGFAAEQFLGVYPLAAVQAITAQTADHTVNAQLWQSSGGRQLARDVQKQVELGRASDVDQAEMLVRQFAPKVADQQWQQTPPAPKPDPTPQNTPTDAFLHTALDLLQGRARQMLAETDGAANADAILSTCMDTVKDLSKTLLASQNRSPQVQAALDGAQDGEELLILFQLERGEDAAIDAVTLLLQLKREIADDISQ</sequence>
<dbReference type="RefSeq" id="WP_270918272.1">
    <property type="nucleotide sequence ID" value="NZ_CP127247.1"/>
</dbReference>
<evidence type="ECO:0000313" key="2">
    <source>
        <dbReference type="EMBL" id="WIY25853.1"/>
    </source>
</evidence>
<dbReference type="Proteomes" id="UP001238334">
    <property type="component" value="Chromosome"/>
</dbReference>
<organism evidence="2 3">
    <name type="scientific">Parasedimentitalea psychrophila</name>
    <dbReference type="NCBI Taxonomy" id="2997337"/>
    <lineage>
        <taxon>Bacteria</taxon>
        <taxon>Pseudomonadati</taxon>
        <taxon>Pseudomonadota</taxon>
        <taxon>Alphaproteobacteria</taxon>
        <taxon>Rhodobacterales</taxon>
        <taxon>Paracoccaceae</taxon>
        <taxon>Parasedimentitalea</taxon>
    </lineage>
</organism>
<evidence type="ECO:0000313" key="3">
    <source>
        <dbReference type="Proteomes" id="UP001238334"/>
    </source>
</evidence>
<feature type="compositionally biased region" description="Pro residues" evidence="1">
    <location>
        <begin position="292"/>
        <end position="302"/>
    </location>
</feature>
<dbReference type="EMBL" id="CP127247">
    <property type="protein sequence ID" value="WIY25853.1"/>
    <property type="molecule type" value="Genomic_DNA"/>
</dbReference>
<protein>
    <submittedName>
        <fullName evidence="2">Uncharacterized protein</fullName>
    </submittedName>
</protein>